<dbReference type="RefSeq" id="WP_249299708.1">
    <property type="nucleotide sequence ID" value="NZ_JACRSP010000002.1"/>
</dbReference>
<protein>
    <submittedName>
        <fullName evidence="1">Uncharacterized protein</fullName>
    </submittedName>
</protein>
<sequence length="50" mass="5879">MDYEAAYRLLFNTLTDIDRLIRRAQLQAEQMYLEQSDIVDITSKSDDDPP</sequence>
<evidence type="ECO:0000313" key="1">
    <source>
        <dbReference type="EMBL" id="MBC8535964.1"/>
    </source>
</evidence>
<accession>A0A926DER5</accession>
<evidence type="ECO:0000313" key="2">
    <source>
        <dbReference type="Proteomes" id="UP000620366"/>
    </source>
</evidence>
<dbReference type="EMBL" id="JACRSP010000002">
    <property type="protein sequence ID" value="MBC8535964.1"/>
    <property type="molecule type" value="Genomic_DNA"/>
</dbReference>
<dbReference type="AlphaFoldDB" id="A0A926DER5"/>
<organism evidence="1 2">
    <name type="scientific">Feifania hominis</name>
    <dbReference type="NCBI Taxonomy" id="2763660"/>
    <lineage>
        <taxon>Bacteria</taxon>
        <taxon>Bacillati</taxon>
        <taxon>Bacillota</taxon>
        <taxon>Clostridia</taxon>
        <taxon>Eubacteriales</taxon>
        <taxon>Feifaniaceae</taxon>
        <taxon>Feifania</taxon>
    </lineage>
</organism>
<reference evidence="1" key="1">
    <citation type="submission" date="2020-08" db="EMBL/GenBank/DDBJ databases">
        <title>Genome public.</title>
        <authorList>
            <person name="Liu C."/>
            <person name="Sun Q."/>
        </authorList>
    </citation>
    <scope>NUCLEOTIDE SEQUENCE</scope>
    <source>
        <strain evidence="1">BX7</strain>
    </source>
</reference>
<name>A0A926DER5_9FIRM</name>
<gene>
    <name evidence="1" type="ORF">H8695_04575</name>
</gene>
<keyword evidence="2" id="KW-1185">Reference proteome</keyword>
<comment type="caution">
    <text evidence="1">The sequence shown here is derived from an EMBL/GenBank/DDBJ whole genome shotgun (WGS) entry which is preliminary data.</text>
</comment>
<proteinExistence type="predicted"/>
<dbReference type="Proteomes" id="UP000620366">
    <property type="component" value="Unassembled WGS sequence"/>
</dbReference>